<reference evidence="1 2" key="1">
    <citation type="submission" date="2007-03" db="EMBL/GenBank/DDBJ databases">
        <authorList>
            <person name="Fulton L."/>
            <person name="Clifton S."/>
            <person name="Fulton B."/>
            <person name="Xu J."/>
            <person name="Minx P."/>
            <person name="Pepin K.H."/>
            <person name="Johnson M."/>
            <person name="Thiruvilangam P."/>
            <person name="Bhonagiri V."/>
            <person name="Nash W.E."/>
            <person name="Mardis E.R."/>
            <person name="Wilson R.K."/>
        </authorList>
    </citation>
    <scope>NUCLEOTIDE SEQUENCE [LARGE SCALE GENOMIC DNA]</scope>
    <source>
        <strain evidence="1 2">ATCC 29174</strain>
    </source>
</reference>
<dbReference type="AlphaFoldDB" id="A5ZTP4"/>
<dbReference type="EMBL" id="AAVO02000010">
    <property type="protein sequence ID" value="EDM86964.1"/>
    <property type="molecule type" value="Genomic_DNA"/>
</dbReference>
<evidence type="ECO:0000313" key="2">
    <source>
        <dbReference type="Proteomes" id="UP000006002"/>
    </source>
</evidence>
<evidence type="ECO:0000313" key="1">
    <source>
        <dbReference type="EMBL" id="EDM86964.1"/>
    </source>
</evidence>
<reference evidence="1 2" key="2">
    <citation type="submission" date="2007-04" db="EMBL/GenBank/DDBJ databases">
        <title>Draft genome sequence of Ruminococcus obeum (ATCC 29174).</title>
        <authorList>
            <person name="Sudarsanam P."/>
            <person name="Ley R."/>
            <person name="Guruge J."/>
            <person name="Turnbaugh P.J."/>
            <person name="Mahowald M."/>
            <person name="Liep D."/>
            <person name="Gordon J."/>
        </authorList>
    </citation>
    <scope>NUCLEOTIDE SEQUENCE [LARGE SCALE GENOMIC DNA]</scope>
    <source>
        <strain evidence="1 2">ATCC 29174</strain>
    </source>
</reference>
<comment type="caution">
    <text evidence="1">The sequence shown here is derived from an EMBL/GenBank/DDBJ whole genome shotgun (WGS) entry which is preliminary data.</text>
</comment>
<protein>
    <submittedName>
        <fullName evidence="1">Uncharacterized protein</fullName>
    </submittedName>
</protein>
<name>A5ZTP4_9FIRM</name>
<organism evidence="1 2">
    <name type="scientific">Blautia obeum ATCC 29174</name>
    <dbReference type="NCBI Taxonomy" id="411459"/>
    <lineage>
        <taxon>Bacteria</taxon>
        <taxon>Bacillati</taxon>
        <taxon>Bacillota</taxon>
        <taxon>Clostridia</taxon>
        <taxon>Lachnospirales</taxon>
        <taxon>Lachnospiraceae</taxon>
        <taxon>Blautia</taxon>
    </lineage>
</organism>
<sequence>MFLPASSSWNPDLFYPGIFLDLLDLRLHDRTQLGEFLLFDLQRSHTKVDQNTENNNTKAKILNSYGFQNLVDCIHDPSHYNCNLTNDRGTTLSSQNHTFQFSSSSWIIL</sequence>
<dbReference type="Proteomes" id="UP000006002">
    <property type="component" value="Unassembled WGS sequence"/>
</dbReference>
<gene>
    <name evidence="1" type="ORF">RUMOBE_02372</name>
</gene>
<accession>A5ZTP4</accession>
<dbReference type="HOGENOM" id="CLU_2178729_0_0_9"/>
<proteinExistence type="predicted"/>